<proteinExistence type="predicted"/>
<feature type="region of interest" description="Disordered" evidence="1">
    <location>
        <begin position="181"/>
        <end position="237"/>
    </location>
</feature>
<evidence type="ECO:0000313" key="3">
    <source>
        <dbReference type="EMBL" id="KAF7722528.1"/>
    </source>
</evidence>
<feature type="compositionally biased region" description="Polar residues" evidence="1">
    <location>
        <begin position="227"/>
        <end position="237"/>
    </location>
</feature>
<reference evidence="3" key="1">
    <citation type="submission" date="2020-01" db="EMBL/GenBank/DDBJ databases">
        <title>Genome Sequencing of Three Apophysomyces-Like Fungal Strains Confirms a Novel Fungal Genus in the Mucoromycota with divergent Burkholderia-like Endosymbiotic Bacteria.</title>
        <authorList>
            <person name="Stajich J.E."/>
            <person name="Macias A.M."/>
            <person name="Carter-House D."/>
            <person name="Lovett B."/>
            <person name="Kasson L.R."/>
            <person name="Berry K."/>
            <person name="Grigoriev I."/>
            <person name="Chang Y."/>
            <person name="Spatafora J."/>
            <person name="Kasson M.T."/>
        </authorList>
    </citation>
    <scope>NUCLEOTIDE SEQUENCE</scope>
    <source>
        <strain evidence="3">NRRL A-21654</strain>
    </source>
</reference>
<evidence type="ECO:0000256" key="1">
    <source>
        <dbReference type="SAM" id="MobiDB-lite"/>
    </source>
</evidence>
<dbReference type="Proteomes" id="UP000605846">
    <property type="component" value="Unassembled WGS sequence"/>
</dbReference>
<accession>A0A8H7BM60</accession>
<comment type="caution">
    <text evidence="3">The sequence shown here is derived from an EMBL/GenBank/DDBJ whole genome shotgun (WGS) entry which is preliminary data.</text>
</comment>
<feature type="chain" id="PRO_5034962962" evidence="2">
    <location>
        <begin position="20"/>
        <end position="237"/>
    </location>
</feature>
<feature type="signal peptide" evidence="2">
    <location>
        <begin position="1"/>
        <end position="19"/>
    </location>
</feature>
<keyword evidence="2" id="KW-0732">Signal</keyword>
<protein>
    <submittedName>
        <fullName evidence="3">Uncharacterized protein</fullName>
    </submittedName>
</protein>
<dbReference type="EMBL" id="JABAYA010000190">
    <property type="protein sequence ID" value="KAF7722528.1"/>
    <property type="molecule type" value="Genomic_DNA"/>
</dbReference>
<dbReference type="AlphaFoldDB" id="A0A8H7BM60"/>
<name>A0A8H7BM60_9FUNG</name>
<evidence type="ECO:0000256" key="2">
    <source>
        <dbReference type="SAM" id="SignalP"/>
    </source>
</evidence>
<feature type="compositionally biased region" description="Basic and acidic residues" evidence="1">
    <location>
        <begin position="202"/>
        <end position="224"/>
    </location>
</feature>
<keyword evidence="4" id="KW-1185">Reference proteome</keyword>
<gene>
    <name evidence="3" type="ORF">EC973_003054</name>
</gene>
<organism evidence="3 4">
    <name type="scientific">Apophysomyces ossiformis</name>
    <dbReference type="NCBI Taxonomy" id="679940"/>
    <lineage>
        <taxon>Eukaryota</taxon>
        <taxon>Fungi</taxon>
        <taxon>Fungi incertae sedis</taxon>
        <taxon>Mucoromycota</taxon>
        <taxon>Mucoromycotina</taxon>
        <taxon>Mucoromycetes</taxon>
        <taxon>Mucorales</taxon>
        <taxon>Mucorineae</taxon>
        <taxon>Mucoraceae</taxon>
        <taxon>Apophysomyces</taxon>
    </lineage>
</organism>
<sequence>MKFINTLAVVTALSTLVAASPDIYTTKYTYINGVKIAALVDGVDRTVTGTLVVNGYVTSTYTRPHAAFRWNFPLLQAIIKLPGVHAILSKFRILSHIAHAIEPEFLSEVMMQAQSVDPNDTLPMLLQSAAEKAASLLEELTMSTTPQPAVSSQAVAATTNSKSLVSSSSVQAPAASIVSQLTQQRQAAASSELPAATENMPEDSHEPQAIKKETETIETSRNDDASDSSTRQTESSL</sequence>
<dbReference type="OrthoDB" id="10449662at2759"/>
<evidence type="ECO:0000313" key="4">
    <source>
        <dbReference type="Proteomes" id="UP000605846"/>
    </source>
</evidence>